<sequence length="51" mass="5840">MNDKARQRLLRYARGNVLDAIGEMRHVTRLQAKPAVNYFALRVETALGEIL</sequence>
<organism evidence="1 2">
    <name type="scientific">Caproicibacterium amylolyticum</name>
    <dbReference type="NCBI Taxonomy" id="2766537"/>
    <lineage>
        <taxon>Bacteria</taxon>
        <taxon>Bacillati</taxon>
        <taxon>Bacillota</taxon>
        <taxon>Clostridia</taxon>
        <taxon>Eubacteriales</taxon>
        <taxon>Oscillospiraceae</taxon>
        <taxon>Caproicibacterium</taxon>
    </lineage>
</organism>
<accession>A0A7G9WG81</accession>
<reference evidence="1 2" key="1">
    <citation type="submission" date="2020-08" db="EMBL/GenBank/DDBJ databases">
        <authorList>
            <person name="Ren C."/>
            <person name="Gu Y."/>
            <person name="Xu Y."/>
        </authorList>
    </citation>
    <scope>NUCLEOTIDE SEQUENCE [LARGE SCALE GENOMIC DNA]</scope>
    <source>
        <strain evidence="1 2">LBM18003</strain>
    </source>
</reference>
<protein>
    <submittedName>
        <fullName evidence="1">Uncharacterized protein</fullName>
    </submittedName>
</protein>
<dbReference type="Proteomes" id="UP000516046">
    <property type="component" value="Chromosome"/>
</dbReference>
<evidence type="ECO:0000313" key="1">
    <source>
        <dbReference type="EMBL" id="QNO17693.1"/>
    </source>
</evidence>
<keyword evidence="2" id="KW-1185">Reference proteome</keyword>
<proteinExistence type="predicted"/>
<evidence type="ECO:0000313" key="2">
    <source>
        <dbReference type="Proteomes" id="UP000516046"/>
    </source>
</evidence>
<dbReference type="AlphaFoldDB" id="A0A7G9WG81"/>
<gene>
    <name evidence="1" type="ORF">H6X83_12310</name>
</gene>
<name>A0A7G9WG81_9FIRM</name>
<dbReference type="EMBL" id="CP060696">
    <property type="protein sequence ID" value="QNO17693.1"/>
    <property type="molecule type" value="Genomic_DNA"/>
</dbReference>
<dbReference type="KEGG" id="caml:H6X83_12310"/>
<dbReference type="RefSeq" id="WP_212506757.1">
    <property type="nucleotide sequence ID" value="NZ_CP060696.1"/>
</dbReference>